<comment type="function">
    <text evidence="5">Effector that suppresses plant defense responses during pathogen infection.</text>
</comment>
<comment type="domain">
    <text evidence="5">The RxLR-dEER motif acts to carry the protein into the host cell cytoplasm through binding to cell surface phosphatidylinositol-3-phosphate.</text>
</comment>
<evidence type="ECO:0000256" key="1">
    <source>
        <dbReference type="ARBA" id="ARBA00004613"/>
    </source>
</evidence>
<dbReference type="EMBL" id="JN254244">
    <property type="protein sequence ID" value="AEK81057.1"/>
    <property type="molecule type" value="Genomic_DNA"/>
</dbReference>
<sequence>MRAAYLILLAAITFFASGSAADQTQLTTFTRGIDARPIGSTEVDSKRFLRRRKHSEDEAAEDEERAGSMDDVVAKLAGLVPTLSKVRKSTVAKGMAYLQQTRLSSHQREAIQAFLALDESGRQAVMKALAGKRL</sequence>
<keyword evidence="3 5" id="KW-0964">Secreted</keyword>
<dbReference type="Pfam" id="PF16810">
    <property type="entry name" value="RXLR"/>
    <property type="match status" value="1"/>
</dbReference>
<protein>
    <recommendedName>
        <fullName evidence="5">RxLR effector protein</fullName>
    </recommendedName>
</protein>
<name>E0W4S4_PHYSO</name>
<comment type="similarity">
    <text evidence="2 5">Belongs to the RxLR effector family.</text>
</comment>
<evidence type="ECO:0000256" key="2">
    <source>
        <dbReference type="ARBA" id="ARBA00010400"/>
    </source>
</evidence>
<feature type="signal peptide" evidence="5">
    <location>
        <begin position="1"/>
        <end position="21"/>
    </location>
</feature>
<evidence type="ECO:0000313" key="8">
    <source>
        <dbReference type="EMBL" id="AEK81056.1"/>
    </source>
</evidence>
<keyword evidence="4 5" id="KW-0732">Signal</keyword>
<reference evidence="9" key="1">
    <citation type="journal article" date="2011" name="Plant Cell">
        <title>Transcriptional programming and functional interactions within the Phytophthora sojae RXLR effector repertoire.</title>
        <authorList>
            <person name="Wang Q."/>
            <person name="Han C."/>
            <person name="Ferreira A.O."/>
            <person name="Yu X."/>
            <person name="Ye W."/>
            <person name="Tripathy S."/>
            <person name="Kale S.D."/>
            <person name="Gu B."/>
            <person name="Sheng Y."/>
            <person name="Sui Y."/>
            <person name="Wang X."/>
            <person name="Zhang Z."/>
            <person name="Cheng B."/>
            <person name="Dong S."/>
            <person name="Shan W."/>
            <person name="Zheng X."/>
            <person name="Dou D."/>
            <person name="Tyler B.M."/>
            <person name="Wang Y."/>
        </authorList>
    </citation>
    <scope>NUCLEOTIDE SEQUENCE</scope>
    <source>
        <strain evidence="7">P7064</strain>
        <strain evidence="8">P7074</strain>
        <strain evidence="9">P7076</strain>
    </source>
</reference>
<accession>E0W4S4</accession>
<evidence type="ECO:0000313" key="7">
    <source>
        <dbReference type="EMBL" id="AEK81055.1"/>
    </source>
</evidence>
<proteinExistence type="inferred from homology"/>
<evidence type="ECO:0000256" key="5">
    <source>
        <dbReference type="RuleBase" id="RU367124"/>
    </source>
</evidence>
<dbReference type="InterPro" id="IPR031825">
    <property type="entry name" value="RXLR"/>
</dbReference>
<gene>
    <name evidence="9" type="primary">Avh</name>
</gene>
<organism evidence="9">
    <name type="scientific">Phytophthora sojae</name>
    <name type="common">Soybean stem and root rot agent</name>
    <name type="synonym">Phytophthora megasperma f. sp. glycines</name>
    <dbReference type="NCBI Taxonomy" id="67593"/>
    <lineage>
        <taxon>Eukaryota</taxon>
        <taxon>Sar</taxon>
        <taxon>Stramenopiles</taxon>
        <taxon>Oomycota</taxon>
        <taxon>Peronosporomycetes</taxon>
        <taxon>Peronosporales</taxon>
        <taxon>Peronosporaceae</taxon>
        <taxon>Phytophthora</taxon>
    </lineage>
</organism>
<dbReference type="HOGENOM" id="CLU_1900379_0_0_1"/>
<evidence type="ECO:0000256" key="3">
    <source>
        <dbReference type="ARBA" id="ARBA00022525"/>
    </source>
</evidence>
<dbReference type="GO" id="GO:0005576">
    <property type="term" value="C:extracellular region"/>
    <property type="evidence" value="ECO:0007669"/>
    <property type="project" value="UniProtKB-SubCell"/>
</dbReference>
<dbReference type="RefSeq" id="XP_009535536.1">
    <property type="nucleotide sequence ID" value="XM_009537241.1"/>
</dbReference>
<evidence type="ECO:0000256" key="6">
    <source>
        <dbReference type="SAM" id="MobiDB-lite"/>
    </source>
</evidence>
<dbReference type="EMBL" id="JN254242">
    <property type="protein sequence ID" value="AEK81055.1"/>
    <property type="molecule type" value="Genomic_DNA"/>
</dbReference>
<feature type="region of interest" description="Disordered" evidence="6">
    <location>
        <begin position="46"/>
        <end position="66"/>
    </location>
</feature>
<dbReference type="KEGG" id="psoj:PHYSODRAFT_288649"/>
<comment type="subcellular location">
    <subcellularLocation>
        <location evidence="1 5">Secreted</location>
    </subcellularLocation>
</comment>
<dbReference type="AlphaFoldDB" id="E0W4S4"/>
<dbReference type="EMBL" id="JN254243">
    <property type="protein sequence ID" value="AEK81056.1"/>
    <property type="molecule type" value="Genomic_DNA"/>
</dbReference>
<feature type="chain" id="PRO_5007652735" description="RxLR effector protein" evidence="5">
    <location>
        <begin position="22"/>
        <end position="134"/>
    </location>
</feature>
<evidence type="ECO:0000256" key="4">
    <source>
        <dbReference type="ARBA" id="ARBA00022729"/>
    </source>
</evidence>
<evidence type="ECO:0000313" key="9">
    <source>
        <dbReference type="EMBL" id="AEK81057.1"/>
    </source>
</evidence>
<dbReference type="VEuPathDB" id="FungiDB:PHYSODRAFT_288649"/>